<dbReference type="Pfam" id="PF01145">
    <property type="entry name" value="Band_7"/>
    <property type="match status" value="1"/>
</dbReference>
<comment type="similarity">
    <text evidence="1">Belongs to the band 7/mec-2 family.</text>
</comment>
<feature type="region of interest" description="Disordered" evidence="2">
    <location>
        <begin position="1"/>
        <end position="58"/>
    </location>
</feature>
<gene>
    <name evidence="4" type="ORF">FFLO_03329</name>
</gene>
<feature type="compositionally biased region" description="Polar residues" evidence="2">
    <location>
        <begin position="1"/>
        <end position="14"/>
    </location>
</feature>
<evidence type="ECO:0000313" key="5">
    <source>
        <dbReference type="Proteomes" id="UP000812966"/>
    </source>
</evidence>
<reference evidence="4" key="1">
    <citation type="submission" date="2020-04" db="EMBL/GenBank/DDBJ databases">
        <title>Analysis of mating type loci in Filobasidium floriforme.</title>
        <authorList>
            <person name="Nowrousian M."/>
        </authorList>
    </citation>
    <scope>NUCLEOTIDE SEQUENCE</scope>
    <source>
        <strain evidence="4">CBS 6242</strain>
    </source>
</reference>
<dbReference type="SMART" id="SM00244">
    <property type="entry name" value="PHB"/>
    <property type="match status" value="1"/>
</dbReference>
<dbReference type="InterPro" id="IPR043202">
    <property type="entry name" value="Band-7_stomatin-like"/>
</dbReference>
<protein>
    <recommendedName>
        <fullName evidence="3">Band 7 domain-containing protein</fullName>
    </recommendedName>
</protein>
<dbReference type="Proteomes" id="UP000812966">
    <property type="component" value="Unassembled WGS sequence"/>
</dbReference>
<evidence type="ECO:0000256" key="1">
    <source>
        <dbReference type="ARBA" id="ARBA00008164"/>
    </source>
</evidence>
<dbReference type="FunFam" id="3.30.479.30:FF:000004">
    <property type="entry name" value="Putative membrane protease family, stomatin"/>
    <property type="match status" value="1"/>
</dbReference>
<accession>A0A8K0JME1</accession>
<dbReference type="PRINTS" id="PR00721">
    <property type="entry name" value="STOMATIN"/>
</dbReference>
<feature type="region of interest" description="Disordered" evidence="2">
    <location>
        <begin position="340"/>
        <end position="375"/>
    </location>
</feature>
<dbReference type="Gene3D" id="3.30.479.30">
    <property type="entry name" value="Band 7 domain"/>
    <property type="match status" value="1"/>
</dbReference>
<comment type="caution">
    <text evidence="4">The sequence shown here is derived from an EMBL/GenBank/DDBJ whole genome shotgun (WGS) entry which is preliminary data.</text>
</comment>
<dbReference type="InterPro" id="IPR001972">
    <property type="entry name" value="Stomatin_HflK_fam"/>
</dbReference>
<feature type="domain" description="Band 7" evidence="3">
    <location>
        <begin position="115"/>
        <end position="272"/>
    </location>
</feature>
<dbReference type="InterPro" id="IPR036013">
    <property type="entry name" value="Band_7/SPFH_dom_sf"/>
</dbReference>
<dbReference type="Gene3D" id="6.10.250.2090">
    <property type="match status" value="1"/>
</dbReference>
<evidence type="ECO:0000256" key="2">
    <source>
        <dbReference type="SAM" id="MobiDB-lite"/>
    </source>
</evidence>
<dbReference type="EMBL" id="JABELV010000060">
    <property type="protein sequence ID" value="KAG7544290.1"/>
    <property type="molecule type" value="Genomic_DNA"/>
</dbReference>
<evidence type="ECO:0000313" key="4">
    <source>
        <dbReference type="EMBL" id="KAG7544290.1"/>
    </source>
</evidence>
<dbReference type="AlphaFoldDB" id="A0A8K0JME1"/>
<dbReference type="GO" id="GO:0005886">
    <property type="term" value="C:plasma membrane"/>
    <property type="evidence" value="ECO:0007669"/>
    <property type="project" value="InterPro"/>
</dbReference>
<dbReference type="PANTHER" id="PTHR10264:SF19">
    <property type="entry name" value="AT06885P-RELATED"/>
    <property type="match status" value="1"/>
</dbReference>
<dbReference type="InterPro" id="IPR001107">
    <property type="entry name" value="Band_7"/>
</dbReference>
<name>A0A8K0JME1_9TREE</name>
<keyword evidence="5" id="KW-1185">Reference proteome</keyword>
<evidence type="ECO:0000259" key="3">
    <source>
        <dbReference type="SMART" id="SM00244"/>
    </source>
</evidence>
<feature type="compositionally biased region" description="Polar residues" evidence="2">
    <location>
        <begin position="348"/>
        <end position="359"/>
    </location>
</feature>
<proteinExistence type="inferred from homology"/>
<dbReference type="GO" id="GO:0098552">
    <property type="term" value="C:side of membrane"/>
    <property type="evidence" value="ECO:0007669"/>
    <property type="project" value="UniProtKB-ARBA"/>
</dbReference>
<sequence>MSSRITNSNANSNDIFDAVTADDPPRSASPGITLAQSGSGGYHAEPNEHVKGKVQGDPQAPMITVQPLRKQEMQPSYAQDLGASSTEHGAYGSFMHSLGDCLGALGSIPCCPFPNPYKSVPQGSVGLISRFGQFYKSVDPGLVKVNVTSENLRMVDVKIQLSTVPKQAVMTKDNGTVDVDSVICWHVVSPYRAAFGIADVRTALVERAQTTLRQVVGSRLLQTIITDREGIAAEIQEILEATAEKWGVNIESILLKDITFSEELQNLFSSAATQKRIGESKVIAARAEVDAAKLMRQAADILASPAAMQIRQLDALQNMAKTSGSKVVFVPMNLNSMGGASMAGSSSTTRQQIEASGTPEQYPDDMNVTGSDNHMGMGMQSFGDEARNASMITHMANM</sequence>
<dbReference type="SUPFAM" id="SSF117892">
    <property type="entry name" value="Band 7/SPFH domain"/>
    <property type="match status" value="1"/>
</dbReference>
<dbReference type="CDD" id="cd13437">
    <property type="entry name" value="SPFH_alloslipin"/>
    <property type="match status" value="1"/>
</dbReference>
<organism evidence="4 5">
    <name type="scientific">Filobasidium floriforme</name>
    <dbReference type="NCBI Taxonomy" id="5210"/>
    <lineage>
        <taxon>Eukaryota</taxon>
        <taxon>Fungi</taxon>
        <taxon>Dikarya</taxon>
        <taxon>Basidiomycota</taxon>
        <taxon>Agaricomycotina</taxon>
        <taxon>Tremellomycetes</taxon>
        <taxon>Filobasidiales</taxon>
        <taxon>Filobasidiaceae</taxon>
        <taxon>Filobasidium</taxon>
    </lineage>
</organism>
<dbReference type="PANTHER" id="PTHR10264">
    <property type="entry name" value="BAND 7 PROTEIN-RELATED"/>
    <property type="match status" value="1"/>
</dbReference>